<accession>A0A0D0CC95</accession>
<dbReference type="EMBL" id="KN834804">
    <property type="protein sequence ID" value="KIK55707.1"/>
    <property type="molecule type" value="Genomic_DNA"/>
</dbReference>
<dbReference type="AlphaFoldDB" id="A0A0D0CC95"/>
<evidence type="ECO:0000313" key="2">
    <source>
        <dbReference type="EMBL" id="KIK55707.1"/>
    </source>
</evidence>
<evidence type="ECO:0000256" key="1">
    <source>
        <dbReference type="SAM" id="MobiDB-lite"/>
    </source>
</evidence>
<organism evidence="2 3">
    <name type="scientific">Collybiopsis luxurians FD-317 M1</name>
    <dbReference type="NCBI Taxonomy" id="944289"/>
    <lineage>
        <taxon>Eukaryota</taxon>
        <taxon>Fungi</taxon>
        <taxon>Dikarya</taxon>
        <taxon>Basidiomycota</taxon>
        <taxon>Agaricomycotina</taxon>
        <taxon>Agaricomycetes</taxon>
        <taxon>Agaricomycetidae</taxon>
        <taxon>Agaricales</taxon>
        <taxon>Marasmiineae</taxon>
        <taxon>Omphalotaceae</taxon>
        <taxon>Collybiopsis</taxon>
        <taxon>Collybiopsis luxurians</taxon>
    </lineage>
</organism>
<feature type="region of interest" description="Disordered" evidence="1">
    <location>
        <begin position="1"/>
        <end position="185"/>
    </location>
</feature>
<name>A0A0D0CC95_9AGAR</name>
<keyword evidence="3" id="KW-1185">Reference proteome</keyword>
<feature type="compositionally biased region" description="Acidic residues" evidence="1">
    <location>
        <begin position="120"/>
        <end position="132"/>
    </location>
</feature>
<gene>
    <name evidence="2" type="ORF">GYMLUDRAFT_835503</name>
</gene>
<evidence type="ECO:0000313" key="3">
    <source>
        <dbReference type="Proteomes" id="UP000053593"/>
    </source>
</evidence>
<dbReference type="HOGENOM" id="CLU_1461483_0_0_1"/>
<sequence>MDHVGQDQHFDDDEPPRAGNRRAKTGSSSRARTQERALTADDSDEDGFSAVTQTKSRKGVASRGGSASRASSTPPSTRTRATAGTGRSTRASKSSTKSSQPLFVDDSDDNSIVEVHDMSDIEEAPEDGDDDMTLPSTLPAKRKPNIRTVRDAKSTKGSSSKSKKQIPIIVDSDSDEDAFKGFKGR</sequence>
<dbReference type="Proteomes" id="UP000053593">
    <property type="component" value="Unassembled WGS sequence"/>
</dbReference>
<feature type="compositionally biased region" description="Low complexity" evidence="1">
    <location>
        <begin position="61"/>
        <end position="99"/>
    </location>
</feature>
<reference evidence="2 3" key="1">
    <citation type="submission" date="2014-04" db="EMBL/GenBank/DDBJ databases">
        <title>Evolutionary Origins and Diversification of the Mycorrhizal Mutualists.</title>
        <authorList>
            <consortium name="DOE Joint Genome Institute"/>
            <consortium name="Mycorrhizal Genomics Consortium"/>
            <person name="Kohler A."/>
            <person name="Kuo A."/>
            <person name="Nagy L.G."/>
            <person name="Floudas D."/>
            <person name="Copeland A."/>
            <person name="Barry K.W."/>
            <person name="Cichocki N."/>
            <person name="Veneault-Fourrey C."/>
            <person name="LaButti K."/>
            <person name="Lindquist E.A."/>
            <person name="Lipzen A."/>
            <person name="Lundell T."/>
            <person name="Morin E."/>
            <person name="Murat C."/>
            <person name="Riley R."/>
            <person name="Ohm R."/>
            <person name="Sun H."/>
            <person name="Tunlid A."/>
            <person name="Henrissat B."/>
            <person name="Grigoriev I.V."/>
            <person name="Hibbett D.S."/>
            <person name="Martin F."/>
        </authorList>
    </citation>
    <scope>NUCLEOTIDE SEQUENCE [LARGE SCALE GENOMIC DNA]</scope>
    <source>
        <strain evidence="2 3">FD-317 M1</strain>
    </source>
</reference>
<proteinExistence type="predicted"/>
<protein>
    <submittedName>
        <fullName evidence="2">Uncharacterized protein</fullName>
    </submittedName>
</protein>